<comment type="caution">
    <text evidence="2">The sequence shown here is derived from an EMBL/GenBank/DDBJ whole genome shotgun (WGS) entry which is preliminary data.</text>
</comment>
<dbReference type="AlphaFoldDB" id="A0AAV0ELW3"/>
<proteinExistence type="predicted"/>
<dbReference type="Pfam" id="PF07734">
    <property type="entry name" value="FBA_1"/>
    <property type="match status" value="1"/>
</dbReference>
<dbReference type="InterPro" id="IPR017451">
    <property type="entry name" value="F-box-assoc_interact_dom"/>
</dbReference>
<sequence length="538" mass="61188">MAFQRLSWIMVLFKKPFGNDLTNSPAVEASAARSSTPQAITHEKLMKKVPGMLNSSSSSHFEEVFGNDLSNCAAVEDALTDRTTPLVIIHRNLMKRAPKMFISSASANFGEVFGNDLTNSATVEDALTERTTLLAIIHQKLMQKVPKMLIPSPSSHFEEVFGNDLTNSAAVEDALTSGSTPLAIIHEKLMKKVPRMLKSSPSSHVDEQQSSRPIIIRYSKRRGENNLRLYIVTGNSEKECKTRGLNSLKGAYLVNACGGLALISTRNEEAYTKYAVFNPLSRDRVQIVGTPNVSNSRACGIFYHPLAKEHRILAVYGREPLFEYHIYSTGSKRWRQTASPYFHYEPKRLWADGKTPYDVVDGNPAIVNQALHWHIGGVMIFDMVSEELSLRRLPFEDYMAEKDYIAFLLVKEERLCFCVVDSKRMGIDIWVLEDYGNWSSWTKKYIASLSWDVNVFRFTEPWATCHIRIISIHKDELVLFWRYRGLFIYSLKAHTVRKISKKLNMHVGSYMYPRDYDNFLGFAAYTPTPSDCIYDDGH</sequence>
<dbReference type="EMBL" id="CAMAPF010000935">
    <property type="protein sequence ID" value="CAH9124732.1"/>
    <property type="molecule type" value="Genomic_DNA"/>
</dbReference>
<keyword evidence="3" id="KW-1185">Reference proteome</keyword>
<organism evidence="2 3">
    <name type="scientific">Cuscuta epithymum</name>
    <dbReference type="NCBI Taxonomy" id="186058"/>
    <lineage>
        <taxon>Eukaryota</taxon>
        <taxon>Viridiplantae</taxon>
        <taxon>Streptophyta</taxon>
        <taxon>Embryophyta</taxon>
        <taxon>Tracheophyta</taxon>
        <taxon>Spermatophyta</taxon>
        <taxon>Magnoliopsida</taxon>
        <taxon>eudicotyledons</taxon>
        <taxon>Gunneridae</taxon>
        <taxon>Pentapetalae</taxon>
        <taxon>asterids</taxon>
        <taxon>lamiids</taxon>
        <taxon>Solanales</taxon>
        <taxon>Convolvulaceae</taxon>
        <taxon>Cuscuteae</taxon>
        <taxon>Cuscuta</taxon>
        <taxon>Cuscuta subgen. Cuscuta</taxon>
    </lineage>
</organism>
<protein>
    <recommendedName>
        <fullName evidence="1">F-box associated beta-propeller type 1 domain-containing protein</fullName>
    </recommendedName>
</protein>
<evidence type="ECO:0000313" key="2">
    <source>
        <dbReference type="EMBL" id="CAH9124732.1"/>
    </source>
</evidence>
<accession>A0AAV0ELW3</accession>
<dbReference type="PANTHER" id="PTHR35546">
    <property type="entry name" value="F-BOX PROTEIN INTERACTION DOMAIN PROTEIN-RELATED"/>
    <property type="match status" value="1"/>
</dbReference>
<name>A0AAV0ELW3_9ASTE</name>
<reference evidence="2" key="1">
    <citation type="submission" date="2022-07" db="EMBL/GenBank/DDBJ databases">
        <authorList>
            <person name="Macas J."/>
            <person name="Novak P."/>
            <person name="Neumann P."/>
        </authorList>
    </citation>
    <scope>NUCLEOTIDE SEQUENCE</scope>
</reference>
<evidence type="ECO:0000313" key="3">
    <source>
        <dbReference type="Proteomes" id="UP001152523"/>
    </source>
</evidence>
<dbReference type="PANTHER" id="PTHR35546:SF61">
    <property type="entry name" value="F-BOX DOMAIN CONTAINING PROTEIN"/>
    <property type="match status" value="1"/>
</dbReference>
<dbReference type="NCBIfam" id="TIGR01640">
    <property type="entry name" value="F_box_assoc_1"/>
    <property type="match status" value="1"/>
</dbReference>
<dbReference type="Proteomes" id="UP001152523">
    <property type="component" value="Unassembled WGS sequence"/>
</dbReference>
<gene>
    <name evidence="2" type="ORF">CEPIT_LOCUS26205</name>
</gene>
<dbReference type="InterPro" id="IPR055290">
    <property type="entry name" value="At3g26010-like"/>
</dbReference>
<dbReference type="InterPro" id="IPR006527">
    <property type="entry name" value="F-box-assoc_dom_typ1"/>
</dbReference>
<feature type="domain" description="F-box associated beta-propeller type 1" evidence="1">
    <location>
        <begin position="253"/>
        <end position="452"/>
    </location>
</feature>
<evidence type="ECO:0000259" key="1">
    <source>
        <dbReference type="Pfam" id="PF07734"/>
    </source>
</evidence>